<proteinExistence type="predicted"/>
<dbReference type="Proteomes" id="UP000637628">
    <property type="component" value="Unassembled WGS sequence"/>
</dbReference>
<evidence type="ECO:0000256" key="1">
    <source>
        <dbReference type="ARBA" id="ARBA00022801"/>
    </source>
</evidence>
<dbReference type="SUPFAM" id="SSF55811">
    <property type="entry name" value="Nudix"/>
    <property type="match status" value="1"/>
</dbReference>
<dbReference type="Pfam" id="PF00293">
    <property type="entry name" value="NUDIX"/>
    <property type="match status" value="1"/>
</dbReference>
<evidence type="ECO:0000313" key="3">
    <source>
        <dbReference type="EMBL" id="GID98988.1"/>
    </source>
</evidence>
<dbReference type="InterPro" id="IPR000086">
    <property type="entry name" value="NUDIX_hydrolase_dom"/>
</dbReference>
<protein>
    <submittedName>
        <fullName evidence="3">Hydrolase MutT/NUDIX</fullName>
    </submittedName>
</protein>
<dbReference type="SUPFAM" id="SSF53254">
    <property type="entry name" value="Phosphoglycerate mutase-like"/>
    <property type="match status" value="1"/>
</dbReference>
<dbReference type="PANTHER" id="PTHR21340">
    <property type="entry name" value="DIADENOSINE 5,5-P1,P4-TETRAPHOSPHATE PYROPHOSPHOHYDROLASE MUTT"/>
    <property type="match status" value="1"/>
</dbReference>
<dbReference type="InterPro" id="IPR051325">
    <property type="entry name" value="Nudix_hydrolase_domain"/>
</dbReference>
<dbReference type="InterPro" id="IPR029033">
    <property type="entry name" value="His_PPase_superfam"/>
</dbReference>
<accession>A0ABQ3YNA8</accession>
<name>A0ABQ3YNA8_9ACTN</name>
<dbReference type="InterPro" id="IPR013078">
    <property type="entry name" value="His_Pase_superF_clade-1"/>
</dbReference>
<organism evidence="3 4">
    <name type="scientific">Paractinoplanes durhamensis</name>
    <dbReference type="NCBI Taxonomy" id="113563"/>
    <lineage>
        <taxon>Bacteria</taxon>
        <taxon>Bacillati</taxon>
        <taxon>Actinomycetota</taxon>
        <taxon>Actinomycetes</taxon>
        <taxon>Micromonosporales</taxon>
        <taxon>Micromonosporaceae</taxon>
        <taxon>Paractinoplanes</taxon>
    </lineage>
</organism>
<dbReference type="Gene3D" id="3.40.50.1240">
    <property type="entry name" value="Phosphoglycerate mutase-like"/>
    <property type="match status" value="1"/>
</dbReference>
<dbReference type="PROSITE" id="PS00893">
    <property type="entry name" value="NUDIX_BOX"/>
    <property type="match status" value="1"/>
</dbReference>
<keyword evidence="4" id="KW-1185">Reference proteome</keyword>
<dbReference type="EMBL" id="BOML01000003">
    <property type="protein sequence ID" value="GID98988.1"/>
    <property type="molecule type" value="Genomic_DNA"/>
</dbReference>
<evidence type="ECO:0000313" key="4">
    <source>
        <dbReference type="Proteomes" id="UP000637628"/>
    </source>
</evidence>
<dbReference type="SMART" id="SM00855">
    <property type="entry name" value="PGAM"/>
    <property type="match status" value="1"/>
</dbReference>
<sequence>MADQVRAAGGVLHRSTDDGQTEVCLVHRPRYDDWALPKGKLDGDEHPLAGAVREVAEETGWTGVPELRLPTVAYDLPDGTPKTVDYWLMRAETGGPVQDTDEVDQVAWLSPAEAAARVSYADERRILEQVAALPPVTAVVGLVRHAHAGERKEWKGNDALRPVDELGRAEAERIGAVLALLRPSRLIAATPLRCKQTLEPLAALLGGTPIVQDSAFAEPADADEAPAKAKLGAHRLLELRDGRSVPVICGQGKVMPTMLATLRDESDPEPYKTPKGDAWLLTWSGDRLLDASRL</sequence>
<comment type="caution">
    <text evidence="3">The sequence shown here is derived from an EMBL/GenBank/DDBJ whole genome shotgun (WGS) entry which is preliminary data.</text>
</comment>
<reference evidence="3 4" key="1">
    <citation type="submission" date="2021-01" db="EMBL/GenBank/DDBJ databases">
        <title>Whole genome shotgun sequence of Actinoplanes durhamensis NBRC 14914.</title>
        <authorList>
            <person name="Komaki H."/>
            <person name="Tamura T."/>
        </authorList>
    </citation>
    <scope>NUCLEOTIDE SEQUENCE [LARGE SCALE GENOMIC DNA]</scope>
    <source>
        <strain evidence="3 4">NBRC 14914</strain>
    </source>
</reference>
<dbReference type="InterPro" id="IPR020084">
    <property type="entry name" value="NUDIX_hydrolase_CS"/>
</dbReference>
<dbReference type="InterPro" id="IPR015797">
    <property type="entry name" value="NUDIX_hydrolase-like_dom_sf"/>
</dbReference>
<dbReference type="PANTHER" id="PTHR21340:SF0">
    <property type="entry name" value="BIS(5'-NUCLEOSYL)-TETRAPHOSPHATASE [ASYMMETRICAL]"/>
    <property type="match status" value="1"/>
</dbReference>
<dbReference type="GO" id="GO:0016787">
    <property type="term" value="F:hydrolase activity"/>
    <property type="evidence" value="ECO:0007669"/>
    <property type="project" value="UniProtKB-KW"/>
</dbReference>
<dbReference type="CDD" id="cd07067">
    <property type="entry name" value="HP_PGM_like"/>
    <property type="match status" value="1"/>
</dbReference>
<evidence type="ECO:0000259" key="2">
    <source>
        <dbReference type="PROSITE" id="PS51462"/>
    </source>
</evidence>
<dbReference type="RefSeq" id="WP_203724409.1">
    <property type="nucleotide sequence ID" value="NZ_BAAATX010000052.1"/>
</dbReference>
<gene>
    <name evidence="3" type="ORF">Adu01nite_03390</name>
</gene>
<dbReference type="PROSITE" id="PS51462">
    <property type="entry name" value="NUDIX"/>
    <property type="match status" value="1"/>
</dbReference>
<dbReference type="CDD" id="cd03673">
    <property type="entry name" value="NUDIX_Ap6A_hydrolase"/>
    <property type="match status" value="1"/>
</dbReference>
<keyword evidence="1 3" id="KW-0378">Hydrolase</keyword>
<dbReference type="Gene3D" id="3.90.79.10">
    <property type="entry name" value="Nucleoside Triphosphate Pyrophosphohydrolase"/>
    <property type="match status" value="1"/>
</dbReference>
<dbReference type="Pfam" id="PF00300">
    <property type="entry name" value="His_Phos_1"/>
    <property type="match status" value="1"/>
</dbReference>
<feature type="domain" description="Nudix hydrolase" evidence="2">
    <location>
        <begin position="3"/>
        <end position="131"/>
    </location>
</feature>